<feature type="region of interest" description="Disordered" evidence="4">
    <location>
        <begin position="70"/>
        <end position="91"/>
    </location>
</feature>
<organism evidence="6 7">
    <name type="scientific">Intrasporangium calvum (strain ATCC 23552 / DSM 43043 / JCM 3097 / NBRC 12989 / NCIMB 10167 / NRRL B-3866 / 7 KIP)</name>
    <dbReference type="NCBI Taxonomy" id="710696"/>
    <lineage>
        <taxon>Bacteria</taxon>
        <taxon>Bacillati</taxon>
        <taxon>Actinomycetota</taxon>
        <taxon>Actinomycetes</taxon>
        <taxon>Micrococcales</taxon>
        <taxon>Intrasporangiaceae</taxon>
        <taxon>Intrasporangium</taxon>
    </lineage>
</organism>
<keyword evidence="3" id="KW-0804">Transcription</keyword>
<dbReference type="InterPro" id="IPR018060">
    <property type="entry name" value="HTH_AraC"/>
</dbReference>
<evidence type="ECO:0000256" key="1">
    <source>
        <dbReference type="ARBA" id="ARBA00023015"/>
    </source>
</evidence>
<dbReference type="Pfam" id="PF12833">
    <property type="entry name" value="HTH_18"/>
    <property type="match status" value="1"/>
</dbReference>
<dbReference type="InterPro" id="IPR050204">
    <property type="entry name" value="AraC_XylS_family_regulators"/>
</dbReference>
<sequence length="348" mass="36602">MSLSTSTTSSIHHVTLTATDPTAIERICAEELGVPLRLVGCPDGPYVALAHTDAGRFSIDVLSGAGLSAELRPRDDAGPTGTDSTGSSESALFLTGERGQIRLDAAGSVEQVGPGQSVCLARAAETSRVDWTGDAPRAHCVRLDLALIRDIAAATTGVTDVVFTGSRPVSRAAELHWQETVTHVARTLSGVPGVPVTPLVVGEAARFLAAVALATFPNTTMESVRRDTDAAPQPVTDLPITAETVRDAIAFIEERAHDDLTVADVAAAAGVTARAVQLAFRRHLDTTPMAYLRRVRLARVHDELAHAEPDAGVTVTEVASKWGFSGSSRFTAYYRDAFGEVPSQTLAS</sequence>
<evidence type="ECO:0000259" key="5">
    <source>
        <dbReference type="PROSITE" id="PS01124"/>
    </source>
</evidence>
<evidence type="ECO:0000256" key="4">
    <source>
        <dbReference type="SAM" id="MobiDB-lite"/>
    </source>
</evidence>
<accession>E6S8P0</accession>
<dbReference type="RefSeq" id="WP_013491330.1">
    <property type="nucleotide sequence ID" value="NC_014830.1"/>
</dbReference>
<protein>
    <submittedName>
        <fullName evidence="6">Transcriptional regulator, AraC family</fullName>
    </submittedName>
</protein>
<keyword evidence="2" id="KW-0238">DNA-binding</keyword>
<dbReference type="SMART" id="SM00342">
    <property type="entry name" value="HTH_ARAC"/>
    <property type="match status" value="1"/>
</dbReference>
<dbReference type="EMBL" id="CP002343">
    <property type="protein sequence ID" value="ADU47009.1"/>
    <property type="molecule type" value="Genomic_DNA"/>
</dbReference>
<dbReference type="PROSITE" id="PS01124">
    <property type="entry name" value="HTH_ARAC_FAMILY_2"/>
    <property type="match status" value="1"/>
</dbReference>
<feature type="domain" description="HTH araC/xylS-type" evidence="5">
    <location>
        <begin position="246"/>
        <end position="348"/>
    </location>
</feature>
<dbReference type="Proteomes" id="UP000008914">
    <property type="component" value="Chromosome"/>
</dbReference>
<dbReference type="PANTHER" id="PTHR46796">
    <property type="entry name" value="HTH-TYPE TRANSCRIPTIONAL ACTIVATOR RHAS-RELATED"/>
    <property type="match status" value="1"/>
</dbReference>
<keyword evidence="7" id="KW-1185">Reference proteome</keyword>
<evidence type="ECO:0000313" key="7">
    <source>
        <dbReference type="Proteomes" id="UP000008914"/>
    </source>
</evidence>
<dbReference type="GO" id="GO:0043565">
    <property type="term" value="F:sequence-specific DNA binding"/>
    <property type="evidence" value="ECO:0007669"/>
    <property type="project" value="InterPro"/>
</dbReference>
<evidence type="ECO:0000256" key="2">
    <source>
        <dbReference type="ARBA" id="ARBA00023125"/>
    </source>
</evidence>
<evidence type="ECO:0000313" key="6">
    <source>
        <dbReference type="EMBL" id="ADU47009.1"/>
    </source>
</evidence>
<dbReference type="AlphaFoldDB" id="E6S8P0"/>
<keyword evidence="1" id="KW-0805">Transcription regulation</keyword>
<proteinExistence type="predicted"/>
<dbReference type="GO" id="GO:0003700">
    <property type="term" value="F:DNA-binding transcription factor activity"/>
    <property type="evidence" value="ECO:0007669"/>
    <property type="project" value="InterPro"/>
</dbReference>
<dbReference type="STRING" id="710696.Intca_0461"/>
<evidence type="ECO:0000256" key="3">
    <source>
        <dbReference type="ARBA" id="ARBA00023163"/>
    </source>
</evidence>
<dbReference type="KEGG" id="ica:Intca_0461"/>
<dbReference type="HOGENOM" id="CLU_047930_1_0_11"/>
<dbReference type="Gene3D" id="1.10.10.60">
    <property type="entry name" value="Homeodomain-like"/>
    <property type="match status" value="1"/>
</dbReference>
<feature type="compositionally biased region" description="Polar residues" evidence="4">
    <location>
        <begin position="81"/>
        <end position="90"/>
    </location>
</feature>
<name>E6S8P0_INTC7</name>
<dbReference type="PANTHER" id="PTHR46796:SF12">
    <property type="entry name" value="HTH-TYPE DNA-BINDING TRANSCRIPTIONAL ACTIVATOR EUTR"/>
    <property type="match status" value="1"/>
</dbReference>
<dbReference type="eggNOG" id="COG2207">
    <property type="taxonomic scope" value="Bacteria"/>
</dbReference>
<dbReference type="InterPro" id="IPR009057">
    <property type="entry name" value="Homeodomain-like_sf"/>
</dbReference>
<reference evidence="6 7" key="1">
    <citation type="journal article" date="2010" name="Stand. Genomic Sci.">
        <title>Complete genome sequence of Intrasporangium calvum type strain (7 KIP).</title>
        <authorList>
            <person name="Del Rio T.G."/>
            <person name="Chertkov O."/>
            <person name="Yasawong M."/>
            <person name="Lucas S."/>
            <person name="Deshpande S."/>
            <person name="Cheng J.F."/>
            <person name="Detter C."/>
            <person name="Tapia R."/>
            <person name="Han C."/>
            <person name="Goodwin L."/>
            <person name="Pitluck S."/>
            <person name="Liolios K."/>
            <person name="Ivanova N."/>
            <person name="Mavromatis K."/>
            <person name="Pati A."/>
            <person name="Chen A."/>
            <person name="Palaniappan K."/>
            <person name="Land M."/>
            <person name="Hauser L."/>
            <person name="Chang Y.J."/>
            <person name="Jeffries C.D."/>
            <person name="Rohde M."/>
            <person name="Pukall R."/>
            <person name="Sikorski J."/>
            <person name="Goker M."/>
            <person name="Woyke T."/>
            <person name="Bristow J."/>
            <person name="Eisen J.A."/>
            <person name="Markowitz V."/>
            <person name="Hugenholtz P."/>
            <person name="Kyrpides N.C."/>
            <person name="Klenk H.P."/>
            <person name="Lapidus A."/>
        </authorList>
    </citation>
    <scope>NUCLEOTIDE SEQUENCE [LARGE SCALE GENOMIC DNA]</scope>
    <source>
        <strain evidence="7">ATCC 23552 / DSM 43043 / JCM 3097 / NBRC 12989 / 7 KIP</strain>
    </source>
</reference>
<gene>
    <name evidence="6" type="ordered locus">Intca_0461</name>
</gene>
<dbReference type="SUPFAM" id="SSF46689">
    <property type="entry name" value="Homeodomain-like"/>
    <property type="match status" value="2"/>
</dbReference>